<evidence type="ECO:0008006" key="4">
    <source>
        <dbReference type="Google" id="ProtNLM"/>
    </source>
</evidence>
<protein>
    <recommendedName>
        <fullName evidence="4">Lipoprotein</fullName>
    </recommendedName>
</protein>
<dbReference type="RefSeq" id="WP_188523268.1">
    <property type="nucleotide sequence ID" value="NZ_BMDG01000005.1"/>
</dbReference>
<dbReference type="SUPFAM" id="SSF54427">
    <property type="entry name" value="NTF2-like"/>
    <property type="match status" value="1"/>
</dbReference>
<organism evidence="2 3">
    <name type="scientific">Isoptericola cucumis</name>
    <dbReference type="NCBI Taxonomy" id="1776856"/>
    <lineage>
        <taxon>Bacteria</taxon>
        <taxon>Bacillati</taxon>
        <taxon>Actinomycetota</taxon>
        <taxon>Actinomycetes</taxon>
        <taxon>Micrococcales</taxon>
        <taxon>Promicromonosporaceae</taxon>
        <taxon>Isoptericola</taxon>
    </lineage>
</organism>
<evidence type="ECO:0000313" key="2">
    <source>
        <dbReference type="EMBL" id="GGI07633.1"/>
    </source>
</evidence>
<evidence type="ECO:0000313" key="3">
    <source>
        <dbReference type="Proteomes" id="UP000632535"/>
    </source>
</evidence>
<name>A0ABQ2B7X3_9MICO</name>
<proteinExistence type="predicted"/>
<feature type="chain" id="PRO_5046967282" description="Lipoprotein" evidence="1">
    <location>
        <begin position="26"/>
        <end position="142"/>
    </location>
</feature>
<reference evidence="3" key="1">
    <citation type="journal article" date="2019" name="Int. J. Syst. Evol. Microbiol.">
        <title>The Global Catalogue of Microorganisms (GCM) 10K type strain sequencing project: providing services to taxonomists for standard genome sequencing and annotation.</title>
        <authorList>
            <consortium name="The Broad Institute Genomics Platform"/>
            <consortium name="The Broad Institute Genome Sequencing Center for Infectious Disease"/>
            <person name="Wu L."/>
            <person name="Ma J."/>
        </authorList>
    </citation>
    <scope>NUCLEOTIDE SEQUENCE [LARGE SCALE GENOMIC DNA]</scope>
    <source>
        <strain evidence="3">CCM 8653</strain>
    </source>
</reference>
<dbReference type="PROSITE" id="PS51257">
    <property type="entry name" value="PROKAR_LIPOPROTEIN"/>
    <property type="match status" value="1"/>
</dbReference>
<dbReference type="EMBL" id="BMDG01000005">
    <property type="protein sequence ID" value="GGI07633.1"/>
    <property type="molecule type" value="Genomic_DNA"/>
</dbReference>
<dbReference type="Proteomes" id="UP000632535">
    <property type="component" value="Unassembled WGS sequence"/>
</dbReference>
<sequence>MDGAPRRARQAAAALALVAAAAACAGPGEGDAADVVTRFYAAVAAGDGDAACALLLPGAAQDLAHESGVPCGEALVDPQEAGGVLAERAGAAVDAVHLAGGQAQVVTATDTVFLARSGGTWVVTAVGCDPRGERPYDCEVES</sequence>
<dbReference type="InterPro" id="IPR032710">
    <property type="entry name" value="NTF2-like_dom_sf"/>
</dbReference>
<evidence type="ECO:0000256" key="1">
    <source>
        <dbReference type="SAM" id="SignalP"/>
    </source>
</evidence>
<keyword evidence="1" id="KW-0732">Signal</keyword>
<accession>A0ABQ2B7X3</accession>
<gene>
    <name evidence="2" type="ORF">GCM10007368_17140</name>
</gene>
<keyword evidence="3" id="KW-1185">Reference proteome</keyword>
<comment type="caution">
    <text evidence="2">The sequence shown here is derived from an EMBL/GenBank/DDBJ whole genome shotgun (WGS) entry which is preliminary data.</text>
</comment>
<feature type="signal peptide" evidence="1">
    <location>
        <begin position="1"/>
        <end position="25"/>
    </location>
</feature>